<dbReference type="RefSeq" id="WP_249738434.1">
    <property type="nucleotide sequence ID" value="NZ_JAKNCJ010000012.1"/>
</dbReference>
<proteinExistence type="predicted"/>
<dbReference type="EMBL" id="JAKNCJ010000012">
    <property type="protein sequence ID" value="MCL6424354.1"/>
    <property type="molecule type" value="Genomic_DNA"/>
</dbReference>
<organism evidence="1 2">
    <name type="scientific">Brachybacterium equifaecis</name>
    <dbReference type="NCBI Taxonomy" id="2910770"/>
    <lineage>
        <taxon>Bacteria</taxon>
        <taxon>Bacillati</taxon>
        <taxon>Actinomycetota</taxon>
        <taxon>Actinomycetes</taxon>
        <taxon>Micrococcales</taxon>
        <taxon>Dermabacteraceae</taxon>
        <taxon>Brachybacterium</taxon>
    </lineage>
</organism>
<sequence length="145" mass="16177">MGDLDGAQDGLRNLRRSRPLEVETVVLPSGSELTIPTLDECLRVKGFQVCQRNQMRDYLDVAAMASLDIDGAASALRSIDDFYEEETKTRGSVATDLAERLADPSPRDHRTITGLAQYKGLAPRWHDWDAVVETCRDVAERMLGR</sequence>
<dbReference type="Proteomes" id="UP001203761">
    <property type="component" value="Unassembled WGS sequence"/>
</dbReference>
<accession>A0ABT0R525</accession>
<evidence type="ECO:0000313" key="1">
    <source>
        <dbReference type="EMBL" id="MCL6424354.1"/>
    </source>
</evidence>
<gene>
    <name evidence="1" type="ORF">Bequi_13365</name>
</gene>
<reference evidence="1" key="1">
    <citation type="submission" date="2022-02" db="EMBL/GenBank/DDBJ databases">
        <authorList>
            <person name="Lee M."/>
            <person name="Kim S.-J."/>
            <person name="Jung M.-Y."/>
        </authorList>
    </citation>
    <scope>NUCLEOTIDE SEQUENCE</scope>
    <source>
        <strain evidence="1">JHP9</strain>
    </source>
</reference>
<name>A0ABT0R525_9MICO</name>
<keyword evidence="2" id="KW-1185">Reference proteome</keyword>
<evidence type="ECO:0000313" key="2">
    <source>
        <dbReference type="Proteomes" id="UP001203761"/>
    </source>
</evidence>
<comment type="caution">
    <text evidence="1">The sequence shown here is derived from an EMBL/GenBank/DDBJ whole genome shotgun (WGS) entry which is preliminary data.</text>
</comment>
<protein>
    <submittedName>
        <fullName evidence="1">Uncharacterized protein</fullName>
    </submittedName>
</protein>